<dbReference type="EMBL" id="JAQNDN010000007">
    <property type="protein sequence ID" value="MDC0669272.1"/>
    <property type="molecule type" value="Genomic_DNA"/>
</dbReference>
<dbReference type="InterPro" id="IPR008727">
    <property type="entry name" value="PAAR_motif"/>
</dbReference>
<dbReference type="Proteomes" id="UP001217838">
    <property type="component" value="Unassembled WGS sequence"/>
</dbReference>
<evidence type="ECO:0000313" key="2">
    <source>
        <dbReference type="EMBL" id="MDC0669272.1"/>
    </source>
</evidence>
<comment type="caution">
    <text evidence="2">The sequence shown here is derived from an EMBL/GenBank/DDBJ whole genome shotgun (WGS) entry which is preliminary data.</text>
</comment>
<dbReference type="RefSeq" id="WP_271999030.1">
    <property type="nucleotide sequence ID" value="NZ_JAQNDN010000007.1"/>
</dbReference>
<accession>A0ABT5B5A1</accession>
<dbReference type="Gene3D" id="2.60.200.60">
    <property type="match status" value="2"/>
</dbReference>
<evidence type="ECO:0000313" key="3">
    <source>
        <dbReference type="Proteomes" id="UP001217838"/>
    </source>
</evidence>
<name>A0ABT5B5A1_9BACT</name>
<reference evidence="2 3" key="1">
    <citation type="submission" date="2022-11" db="EMBL/GenBank/DDBJ databases">
        <title>Minimal conservation of predation-associated metabolite biosynthetic gene clusters underscores biosynthetic potential of Myxococcota including descriptions for ten novel species: Archangium lansinium sp. nov., Myxococcus landrumus sp. nov., Nannocystis bai.</title>
        <authorList>
            <person name="Ahearne A."/>
            <person name="Stevens C."/>
            <person name="Dowd S."/>
        </authorList>
    </citation>
    <scope>NUCLEOTIDE SEQUENCE [LARGE SCALE GENOMIC DNA]</scope>
    <source>
        <strain evidence="2 3">NCELM</strain>
    </source>
</reference>
<proteinExistence type="predicted"/>
<evidence type="ECO:0000256" key="1">
    <source>
        <dbReference type="SAM" id="MobiDB-lite"/>
    </source>
</evidence>
<feature type="region of interest" description="Disordered" evidence="1">
    <location>
        <begin position="108"/>
        <end position="130"/>
    </location>
</feature>
<dbReference type="Pfam" id="PF05488">
    <property type="entry name" value="PAAR_motif"/>
    <property type="match status" value="1"/>
</dbReference>
<dbReference type="CDD" id="cd14738">
    <property type="entry name" value="PAAR_2"/>
    <property type="match status" value="1"/>
</dbReference>
<feature type="compositionally biased region" description="Acidic residues" evidence="1">
    <location>
        <begin position="110"/>
        <end position="123"/>
    </location>
</feature>
<gene>
    <name evidence="2" type="ORF">POL58_16080</name>
</gene>
<organism evidence="2 3">
    <name type="scientific">Nannocystis radixulma</name>
    <dbReference type="NCBI Taxonomy" id="2995305"/>
    <lineage>
        <taxon>Bacteria</taxon>
        <taxon>Pseudomonadati</taxon>
        <taxon>Myxococcota</taxon>
        <taxon>Polyangia</taxon>
        <taxon>Nannocystales</taxon>
        <taxon>Nannocystaceae</taxon>
        <taxon>Nannocystis</taxon>
    </lineage>
</organism>
<keyword evidence="3" id="KW-1185">Reference proteome</keyword>
<protein>
    <submittedName>
        <fullName evidence="2">PAAR domain-containing protein</fullName>
    </submittedName>
</protein>
<sequence length="130" mass="13237">MPPAARVTDLHSCPKHGGGPVVPRGEPSVLIGFMPAARESDRAFCKDGDDIVLRGEASVLVGGLPAARLGDPTIHGGLVTAGCPTVLIGSSPQRATLEAAAAVGAPLCESCDEEDDDADEERADPERVGV</sequence>